<organism evidence="2">
    <name type="scientific">Aplanochytrium stocchinoi</name>
    <dbReference type="NCBI Taxonomy" id="215587"/>
    <lineage>
        <taxon>Eukaryota</taxon>
        <taxon>Sar</taxon>
        <taxon>Stramenopiles</taxon>
        <taxon>Bigyra</taxon>
        <taxon>Labyrinthulomycetes</taxon>
        <taxon>Thraustochytrida</taxon>
        <taxon>Thraustochytriidae</taxon>
        <taxon>Aplanochytrium</taxon>
    </lineage>
</organism>
<feature type="transmembrane region" description="Helical" evidence="1">
    <location>
        <begin position="29"/>
        <end position="54"/>
    </location>
</feature>
<keyword evidence="1" id="KW-1133">Transmembrane helix</keyword>
<reference evidence="2" key="1">
    <citation type="submission" date="2021-01" db="EMBL/GenBank/DDBJ databases">
        <authorList>
            <person name="Corre E."/>
            <person name="Pelletier E."/>
            <person name="Niang G."/>
            <person name="Scheremetjew M."/>
            <person name="Finn R."/>
            <person name="Kale V."/>
            <person name="Holt S."/>
            <person name="Cochrane G."/>
            <person name="Meng A."/>
            <person name="Brown T."/>
            <person name="Cohen L."/>
        </authorList>
    </citation>
    <scope>NUCLEOTIDE SEQUENCE</scope>
    <source>
        <strain evidence="2">GSBS06</strain>
    </source>
</reference>
<keyword evidence="1" id="KW-0812">Transmembrane</keyword>
<evidence type="ECO:0000313" key="2">
    <source>
        <dbReference type="EMBL" id="CAE0435536.1"/>
    </source>
</evidence>
<feature type="transmembrane region" description="Helical" evidence="1">
    <location>
        <begin position="66"/>
        <end position="85"/>
    </location>
</feature>
<proteinExistence type="predicted"/>
<feature type="transmembrane region" description="Helical" evidence="1">
    <location>
        <begin position="97"/>
        <end position="114"/>
    </location>
</feature>
<protein>
    <submittedName>
        <fullName evidence="2">Uncharacterized protein</fullName>
    </submittedName>
</protein>
<sequence length="174" mass="19173">MIRIHKGKHKTKDELGGTNENKLKSSRSVYFISSAAGAVYFSIVFIVAFILGVARVTIFVPRFGENVAVLLETPVVLSVSWFAALWSSENFQVPSALVPRLIMGLVAGVTLLVAEDTLAVCLFDKTTSEFLQELLSTETHQIIGHTGQLAYALIPMAQGYMHREAYDPKRSLNE</sequence>
<name>A0A7S3LM08_9STRA</name>
<dbReference type="AlphaFoldDB" id="A0A7S3LM08"/>
<dbReference type="EMBL" id="HBIN01007885">
    <property type="protein sequence ID" value="CAE0435536.1"/>
    <property type="molecule type" value="Transcribed_RNA"/>
</dbReference>
<keyword evidence="1" id="KW-0472">Membrane</keyword>
<gene>
    <name evidence="2" type="ORF">ASTO00021_LOCUS5816</name>
</gene>
<evidence type="ECO:0000256" key="1">
    <source>
        <dbReference type="SAM" id="Phobius"/>
    </source>
</evidence>
<accession>A0A7S3LM08</accession>